<evidence type="ECO:0000313" key="4">
    <source>
        <dbReference type="EMBL" id="VVB12590.1"/>
    </source>
</evidence>
<comment type="caution">
    <text evidence="4">The sequence shown here is derived from an EMBL/GenBank/DDBJ whole genome shotgun (WGS) entry which is preliminary data.</text>
</comment>
<dbReference type="InterPro" id="IPR001878">
    <property type="entry name" value="Znf_CCHC"/>
</dbReference>
<keyword evidence="5" id="KW-1185">Reference proteome</keyword>
<gene>
    <name evidence="4" type="ORF">ANE_LOCUS23034</name>
</gene>
<dbReference type="EMBL" id="CABITT030000007">
    <property type="protein sequence ID" value="VVB12590.1"/>
    <property type="molecule type" value="Genomic_DNA"/>
</dbReference>
<keyword evidence="1" id="KW-0862">Zinc</keyword>
<organism evidence="4 5">
    <name type="scientific">Arabis nemorensis</name>
    <dbReference type="NCBI Taxonomy" id="586526"/>
    <lineage>
        <taxon>Eukaryota</taxon>
        <taxon>Viridiplantae</taxon>
        <taxon>Streptophyta</taxon>
        <taxon>Embryophyta</taxon>
        <taxon>Tracheophyta</taxon>
        <taxon>Spermatophyta</taxon>
        <taxon>Magnoliopsida</taxon>
        <taxon>eudicotyledons</taxon>
        <taxon>Gunneridae</taxon>
        <taxon>Pentapetalae</taxon>
        <taxon>rosids</taxon>
        <taxon>malvids</taxon>
        <taxon>Brassicales</taxon>
        <taxon>Brassicaceae</taxon>
        <taxon>Arabideae</taxon>
        <taxon>Arabis</taxon>
    </lineage>
</organism>
<feature type="domain" description="CCHC-type" evidence="3">
    <location>
        <begin position="131"/>
        <end position="147"/>
    </location>
</feature>
<reference evidence="4" key="1">
    <citation type="submission" date="2019-07" db="EMBL/GenBank/DDBJ databases">
        <authorList>
            <person name="Dittberner H."/>
        </authorList>
    </citation>
    <scope>NUCLEOTIDE SEQUENCE [LARGE SCALE GENOMIC DNA]</scope>
</reference>
<protein>
    <recommendedName>
        <fullName evidence="3">CCHC-type domain-containing protein</fullName>
    </recommendedName>
</protein>
<feature type="compositionally biased region" description="Low complexity" evidence="2">
    <location>
        <begin position="315"/>
        <end position="328"/>
    </location>
</feature>
<dbReference type="PROSITE" id="PS50158">
    <property type="entry name" value="ZF_CCHC"/>
    <property type="match status" value="1"/>
</dbReference>
<dbReference type="GO" id="GO:0008270">
    <property type="term" value="F:zinc ion binding"/>
    <property type="evidence" value="ECO:0007669"/>
    <property type="project" value="UniProtKB-KW"/>
</dbReference>
<evidence type="ECO:0000259" key="3">
    <source>
        <dbReference type="PROSITE" id="PS50158"/>
    </source>
</evidence>
<evidence type="ECO:0000313" key="5">
    <source>
        <dbReference type="Proteomes" id="UP000489600"/>
    </source>
</evidence>
<accession>A0A565CFW3</accession>
<feature type="region of interest" description="Disordered" evidence="2">
    <location>
        <begin position="284"/>
        <end position="332"/>
    </location>
</feature>
<dbReference type="GO" id="GO:0003676">
    <property type="term" value="F:nucleic acid binding"/>
    <property type="evidence" value="ECO:0007669"/>
    <property type="project" value="InterPro"/>
</dbReference>
<feature type="region of interest" description="Disordered" evidence="2">
    <location>
        <begin position="198"/>
        <end position="240"/>
    </location>
</feature>
<evidence type="ECO:0000256" key="1">
    <source>
        <dbReference type="PROSITE-ProRule" id="PRU00047"/>
    </source>
</evidence>
<proteinExistence type="predicted"/>
<feature type="region of interest" description="Disordered" evidence="2">
    <location>
        <begin position="147"/>
        <end position="167"/>
    </location>
</feature>
<keyword evidence="1" id="KW-0479">Metal-binding</keyword>
<feature type="compositionally biased region" description="Basic and acidic residues" evidence="2">
    <location>
        <begin position="198"/>
        <end position="208"/>
    </location>
</feature>
<dbReference type="AlphaFoldDB" id="A0A565CFW3"/>
<name>A0A565CFW3_9BRAS</name>
<feature type="compositionally biased region" description="Basic and acidic residues" evidence="2">
    <location>
        <begin position="227"/>
        <end position="240"/>
    </location>
</feature>
<evidence type="ECO:0000256" key="2">
    <source>
        <dbReference type="SAM" id="MobiDB-lite"/>
    </source>
</evidence>
<dbReference type="Proteomes" id="UP000489600">
    <property type="component" value="Unassembled WGS sequence"/>
</dbReference>
<keyword evidence="1" id="KW-0863">Zinc-finger</keyword>
<sequence length="371" mass="39550">MPAVSPPPVLAGATAECSLAPSPVVCEELLGDGRGSGVSEMDMLGLDQVGEIQNEVNQKGVLEGKGVDESDGKVVETVEEGKESEMVQVKEPALIIGVGGKKMSWASLFTFDDGTGEDLTMEYSFPRLPPRCGECSRWGHVVKNCPRSKQSTEEAAQNGGKPTASAVQTVQVEADTGKPTIQPATIGSDTQEIEISKPESIELYKEEEEKVDEGWSTPTRLSRSPGKPKDLQYESDKGEEGEILDMGDLKESNILLETVKMSEMSASQVNRSDGLMRLQHQVVSGTESFGQRPSLPRDAKTTRKVLGKPQSSRDTTSTTLKSSTSLKKNGIGSGFNQSRSGAVFSRVPILSTLFFGGLASGRTSGVAGFSV</sequence>